<comment type="catalytic activity">
    <reaction evidence="7">
        <text>L-threonyl-[protein] + ATP = O-phospho-L-threonyl-[protein] + ADP + H(+)</text>
        <dbReference type="Rhea" id="RHEA:46608"/>
        <dbReference type="Rhea" id="RHEA-COMP:11060"/>
        <dbReference type="Rhea" id="RHEA-COMP:11605"/>
        <dbReference type="ChEBI" id="CHEBI:15378"/>
        <dbReference type="ChEBI" id="CHEBI:30013"/>
        <dbReference type="ChEBI" id="CHEBI:30616"/>
        <dbReference type="ChEBI" id="CHEBI:61977"/>
        <dbReference type="ChEBI" id="CHEBI:456216"/>
        <dbReference type="EC" id="2.7.11.1"/>
    </reaction>
</comment>
<evidence type="ECO:0000313" key="12">
    <source>
        <dbReference type="Proteomes" id="UP000186817"/>
    </source>
</evidence>
<evidence type="ECO:0000256" key="9">
    <source>
        <dbReference type="SAM" id="MobiDB-lite"/>
    </source>
</evidence>
<gene>
    <name evidence="11" type="primary">HSL1</name>
    <name evidence="11" type="ORF">AK812_SmicGene34944</name>
</gene>
<dbReference type="GO" id="GO:0004674">
    <property type="term" value="F:protein serine/threonine kinase activity"/>
    <property type="evidence" value="ECO:0007669"/>
    <property type="project" value="UniProtKB-KW"/>
</dbReference>
<reference evidence="11 12" key="1">
    <citation type="submission" date="2016-02" db="EMBL/GenBank/DDBJ databases">
        <title>Genome analysis of coral dinoflagellate symbionts highlights evolutionary adaptations to a symbiotic lifestyle.</title>
        <authorList>
            <person name="Aranda M."/>
            <person name="Li Y."/>
            <person name="Liew Y.J."/>
            <person name="Baumgarten S."/>
            <person name="Simakov O."/>
            <person name="Wilson M."/>
            <person name="Piel J."/>
            <person name="Ashoor H."/>
            <person name="Bougouffa S."/>
            <person name="Bajic V.B."/>
            <person name="Ryu T."/>
            <person name="Ravasi T."/>
            <person name="Bayer T."/>
            <person name="Micklem G."/>
            <person name="Kim H."/>
            <person name="Bhak J."/>
            <person name="Lajeunesse T.C."/>
            <person name="Voolstra C.R."/>
        </authorList>
    </citation>
    <scope>NUCLEOTIDE SEQUENCE [LARGE SCALE GENOMIC DNA]</scope>
    <source>
        <strain evidence="11 12">CCMP2467</strain>
    </source>
</reference>
<evidence type="ECO:0000313" key="11">
    <source>
        <dbReference type="EMBL" id="OLP84195.1"/>
    </source>
</evidence>
<evidence type="ECO:0000256" key="7">
    <source>
        <dbReference type="ARBA" id="ARBA00047899"/>
    </source>
</evidence>
<sequence length="839" mass="93673">MTCLGSYEFMLLRELSWPTVVFTLDTWENRSEQLRYVVMPLLDGGSLLHRIEAARGAESEEVQHSVELVADWYVQTLHGLAYLHWRGVVHRDIKPGNLLIAEDSRLLQIGDLGSAMLLPGTGPFPNPHAKVAAPVTSPSYASPEALLEETHFAASDLWCVGVSFFEALTLHPIFPDVQSMAEAQDHVRAFDPSMAGPTNGATNYAVAALSTLNQLRCSSSSSPAAVELAGELPELVRPDWMQRPTASGIASRYFCMKRIKTILKETGAVPKGMVSTHMEDYKALLKQSQALHWLVEDITQNDVWVKQINAKNDYNVTSTFGKSRFFQEFSKKIEAVRLMLNQRREEASACSPSFIVSCMESWNPPAPAIRKKSAQKSDDEPDCSPLDGDVDSDCCTDDEADSSTLSASPPNVPFASNVKFQSSKSKRPYNERGEKVAYVATKAIIKDENRASELDFARHKATARARLLVDMVNSDGQGDRHIHGRVLGNFAVKEVTSHDGEDVILERTLNTQESKKALTHGPFMCMVQPTWIRPKIKFLMDTGCRHDLISPRKVEKHDLETLVSQETVSFQTANGVINTDMVSNFQTESFKEPMNVHVLEDTPSKLSTGKRCIKQRYGFVWPPGLDSFMIDSDGERTPFRERRHSVHSSSGKFPWKKPEDLPVYLREEAENGEVPEIGDDHEIEVEGEGAKVRRAKVETEVMGDLITFDFLDMRTTADMGVGLHDEAREDTSSRQVSNGREKYKDWDVAEFANVNLSMNTAAYSGEMKKVYDLHIHQSRMVRHVSELLDFESGWAGVLNCEGRLRKAPRQMQPVCSLLTCQSVVDVGHANVRSEAMSGV</sequence>
<evidence type="ECO:0000256" key="8">
    <source>
        <dbReference type="ARBA" id="ARBA00048679"/>
    </source>
</evidence>
<dbReference type="InterPro" id="IPR000719">
    <property type="entry name" value="Prot_kinase_dom"/>
</dbReference>
<dbReference type="GO" id="GO:0005524">
    <property type="term" value="F:ATP binding"/>
    <property type="evidence" value="ECO:0007669"/>
    <property type="project" value="UniProtKB-KW"/>
</dbReference>
<evidence type="ECO:0000256" key="6">
    <source>
        <dbReference type="ARBA" id="ARBA00022840"/>
    </source>
</evidence>
<keyword evidence="6" id="KW-0067">ATP-binding</keyword>
<organism evidence="11 12">
    <name type="scientific">Symbiodinium microadriaticum</name>
    <name type="common">Dinoflagellate</name>
    <name type="synonym">Zooxanthella microadriatica</name>
    <dbReference type="NCBI Taxonomy" id="2951"/>
    <lineage>
        <taxon>Eukaryota</taxon>
        <taxon>Sar</taxon>
        <taxon>Alveolata</taxon>
        <taxon>Dinophyceae</taxon>
        <taxon>Suessiales</taxon>
        <taxon>Symbiodiniaceae</taxon>
        <taxon>Symbiodinium</taxon>
    </lineage>
</organism>
<dbReference type="Proteomes" id="UP000186817">
    <property type="component" value="Unassembled WGS sequence"/>
</dbReference>
<comment type="caution">
    <text evidence="11">The sequence shown here is derived from an EMBL/GenBank/DDBJ whole genome shotgun (WGS) entry which is preliminary data.</text>
</comment>
<feature type="domain" description="Protein kinase" evidence="10">
    <location>
        <begin position="1"/>
        <end position="254"/>
    </location>
</feature>
<proteinExistence type="predicted"/>
<dbReference type="Pfam" id="PF00069">
    <property type="entry name" value="Pkinase"/>
    <property type="match status" value="1"/>
</dbReference>
<dbReference type="PROSITE" id="PS50011">
    <property type="entry name" value="PROTEIN_KINASE_DOM"/>
    <property type="match status" value="1"/>
</dbReference>
<keyword evidence="12" id="KW-1185">Reference proteome</keyword>
<dbReference type="SMART" id="SM00220">
    <property type="entry name" value="S_TKc"/>
    <property type="match status" value="1"/>
</dbReference>
<dbReference type="Gene3D" id="1.10.510.10">
    <property type="entry name" value="Transferase(Phosphotransferase) domain 1"/>
    <property type="match status" value="1"/>
</dbReference>
<keyword evidence="2" id="KW-0723">Serine/threonine-protein kinase</keyword>
<keyword evidence="5 11" id="KW-0418">Kinase</keyword>
<keyword evidence="3" id="KW-0808">Transferase</keyword>
<dbReference type="PANTHER" id="PTHR43671">
    <property type="entry name" value="SERINE/THREONINE-PROTEIN KINASE NEK"/>
    <property type="match status" value="1"/>
</dbReference>
<evidence type="ECO:0000256" key="2">
    <source>
        <dbReference type="ARBA" id="ARBA00022527"/>
    </source>
</evidence>
<evidence type="ECO:0000256" key="1">
    <source>
        <dbReference type="ARBA" id="ARBA00012513"/>
    </source>
</evidence>
<dbReference type="InterPro" id="IPR050660">
    <property type="entry name" value="NEK_Ser/Thr_kinase"/>
</dbReference>
<comment type="catalytic activity">
    <reaction evidence="8">
        <text>L-seryl-[protein] + ATP = O-phospho-L-seryl-[protein] + ADP + H(+)</text>
        <dbReference type="Rhea" id="RHEA:17989"/>
        <dbReference type="Rhea" id="RHEA-COMP:9863"/>
        <dbReference type="Rhea" id="RHEA-COMP:11604"/>
        <dbReference type="ChEBI" id="CHEBI:15378"/>
        <dbReference type="ChEBI" id="CHEBI:29999"/>
        <dbReference type="ChEBI" id="CHEBI:30616"/>
        <dbReference type="ChEBI" id="CHEBI:83421"/>
        <dbReference type="ChEBI" id="CHEBI:456216"/>
        <dbReference type="EC" id="2.7.11.1"/>
    </reaction>
</comment>
<protein>
    <recommendedName>
        <fullName evidence="1">non-specific serine/threonine protein kinase</fullName>
        <ecNumber evidence="1">2.7.11.1</ecNumber>
    </recommendedName>
</protein>
<evidence type="ECO:0000256" key="4">
    <source>
        <dbReference type="ARBA" id="ARBA00022741"/>
    </source>
</evidence>
<evidence type="ECO:0000256" key="3">
    <source>
        <dbReference type="ARBA" id="ARBA00022679"/>
    </source>
</evidence>
<dbReference type="SUPFAM" id="SSF56112">
    <property type="entry name" value="Protein kinase-like (PK-like)"/>
    <property type="match status" value="1"/>
</dbReference>
<evidence type="ECO:0000259" key="10">
    <source>
        <dbReference type="PROSITE" id="PS50011"/>
    </source>
</evidence>
<dbReference type="EC" id="2.7.11.1" evidence="1"/>
<dbReference type="InterPro" id="IPR008271">
    <property type="entry name" value="Ser/Thr_kinase_AS"/>
</dbReference>
<dbReference type="AlphaFoldDB" id="A0A1Q9CMQ7"/>
<dbReference type="EMBL" id="LSRX01001059">
    <property type="protein sequence ID" value="OLP84195.1"/>
    <property type="molecule type" value="Genomic_DNA"/>
</dbReference>
<dbReference type="OrthoDB" id="445727at2759"/>
<evidence type="ECO:0000256" key="5">
    <source>
        <dbReference type="ARBA" id="ARBA00022777"/>
    </source>
</evidence>
<keyword evidence="4" id="KW-0547">Nucleotide-binding</keyword>
<dbReference type="InterPro" id="IPR011009">
    <property type="entry name" value="Kinase-like_dom_sf"/>
</dbReference>
<accession>A0A1Q9CMQ7</accession>
<feature type="compositionally biased region" description="Acidic residues" evidence="9">
    <location>
        <begin position="388"/>
        <end position="401"/>
    </location>
</feature>
<feature type="region of interest" description="Disordered" evidence="9">
    <location>
        <begin position="367"/>
        <end position="427"/>
    </location>
</feature>
<dbReference type="PROSITE" id="PS00108">
    <property type="entry name" value="PROTEIN_KINASE_ST"/>
    <property type="match status" value="1"/>
</dbReference>
<name>A0A1Q9CMQ7_SYMMI</name>
<dbReference type="PANTHER" id="PTHR43671:SF98">
    <property type="entry name" value="SERINE_THREONINE-PROTEIN KINASE NEK11"/>
    <property type="match status" value="1"/>
</dbReference>